<dbReference type="Proteomes" id="UP001062846">
    <property type="component" value="Chromosome 2"/>
</dbReference>
<organism evidence="1 2">
    <name type="scientific">Rhododendron molle</name>
    <name type="common">Chinese azalea</name>
    <name type="synonym">Azalea mollis</name>
    <dbReference type="NCBI Taxonomy" id="49168"/>
    <lineage>
        <taxon>Eukaryota</taxon>
        <taxon>Viridiplantae</taxon>
        <taxon>Streptophyta</taxon>
        <taxon>Embryophyta</taxon>
        <taxon>Tracheophyta</taxon>
        <taxon>Spermatophyta</taxon>
        <taxon>Magnoliopsida</taxon>
        <taxon>eudicotyledons</taxon>
        <taxon>Gunneridae</taxon>
        <taxon>Pentapetalae</taxon>
        <taxon>asterids</taxon>
        <taxon>Ericales</taxon>
        <taxon>Ericaceae</taxon>
        <taxon>Ericoideae</taxon>
        <taxon>Rhodoreae</taxon>
        <taxon>Rhododendron</taxon>
    </lineage>
</organism>
<dbReference type="EMBL" id="CM046389">
    <property type="protein sequence ID" value="KAI8567745.1"/>
    <property type="molecule type" value="Genomic_DNA"/>
</dbReference>
<evidence type="ECO:0000313" key="1">
    <source>
        <dbReference type="EMBL" id="KAI8567745.1"/>
    </source>
</evidence>
<evidence type="ECO:0000313" key="2">
    <source>
        <dbReference type="Proteomes" id="UP001062846"/>
    </source>
</evidence>
<comment type="caution">
    <text evidence="1">The sequence shown here is derived from an EMBL/GenBank/DDBJ whole genome shotgun (WGS) entry which is preliminary data.</text>
</comment>
<keyword evidence="2" id="KW-1185">Reference proteome</keyword>
<name>A0ACC0PQH1_RHOML</name>
<accession>A0ACC0PQH1</accession>
<reference evidence="1" key="1">
    <citation type="submission" date="2022-02" db="EMBL/GenBank/DDBJ databases">
        <title>Plant Genome Project.</title>
        <authorList>
            <person name="Zhang R.-G."/>
        </authorList>
    </citation>
    <scope>NUCLEOTIDE SEQUENCE</scope>
    <source>
        <strain evidence="1">AT1</strain>
    </source>
</reference>
<gene>
    <name evidence="1" type="ORF">RHMOL_Rhmol02G0145500</name>
</gene>
<sequence>MEKEQGPNIVSIEGSSPSIDLFFDPPVGLDFEIELNSIGNHMMVEEKKDTVMDIASWKPHEEFTFSVYNVSSLLLWRLGLQNPVFRGISMFLVRIEESK</sequence>
<proteinExistence type="predicted"/>
<protein>
    <submittedName>
        <fullName evidence="1">Uncharacterized protein</fullName>
    </submittedName>
</protein>